<dbReference type="GO" id="GO:0005886">
    <property type="term" value="C:plasma membrane"/>
    <property type="evidence" value="ECO:0007669"/>
    <property type="project" value="UniProtKB-SubCell"/>
</dbReference>
<evidence type="ECO:0000256" key="7">
    <source>
        <dbReference type="RuleBase" id="RU003879"/>
    </source>
</evidence>
<dbReference type="GO" id="GO:0015031">
    <property type="term" value="P:protein transport"/>
    <property type="evidence" value="ECO:0007669"/>
    <property type="project" value="UniProtKB-KW"/>
</dbReference>
<keyword evidence="4 7" id="KW-0812">Transmembrane</keyword>
<protein>
    <submittedName>
        <fullName evidence="9">Biopolymer transporter</fullName>
    </submittedName>
</protein>
<gene>
    <name evidence="9" type="ORF">AQ619_15685</name>
</gene>
<organism evidence="9 10">
    <name type="scientific">Caulobacter henricii</name>
    <dbReference type="NCBI Taxonomy" id="69395"/>
    <lineage>
        <taxon>Bacteria</taxon>
        <taxon>Pseudomonadati</taxon>
        <taxon>Pseudomonadota</taxon>
        <taxon>Alphaproteobacteria</taxon>
        <taxon>Caulobacterales</taxon>
        <taxon>Caulobacteraceae</taxon>
        <taxon>Caulobacter</taxon>
    </lineage>
</organism>
<evidence type="ECO:0000256" key="3">
    <source>
        <dbReference type="ARBA" id="ARBA00022475"/>
    </source>
</evidence>
<comment type="similarity">
    <text evidence="2 7">Belongs to the ExbD/TolR family.</text>
</comment>
<keyword evidence="7" id="KW-0653">Protein transport</keyword>
<proteinExistence type="inferred from homology"/>
<reference evidence="9 10" key="1">
    <citation type="submission" date="2015-10" db="EMBL/GenBank/DDBJ databases">
        <title>Conservation of the essential genome among Caulobacter and Brevundimonas species.</title>
        <authorList>
            <person name="Scott D."/>
            <person name="Ely B."/>
        </authorList>
    </citation>
    <scope>NUCLEOTIDE SEQUENCE [LARGE SCALE GENOMIC DNA]</scope>
    <source>
        <strain evidence="9 10">CB4</strain>
    </source>
</reference>
<keyword evidence="3" id="KW-1003">Cell membrane</keyword>
<dbReference type="PANTHER" id="PTHR30558">
    <property type="entry name" value="EXBD MEMBRANE COMPONENT OF PMF-DRIVEN MACROMOLECULE IMPORT SYSTEM"/>
    <property type="match status" value="1"/>
</dbReference>
<dbReference type="InterPro" id="IPR003400">
    <property type="entry name" value="ExbD"/>
</dbReference>
<dbReference type="OrthoDB" id="9798629at2"/>
<evidence type="ECO:0000256" key="4">
    <source>
        <dbReference type="ARBA" id="ARBA00022692"/>
    </source>
</evidence>
<dbReference type="RefSeq" id="WP_062149761.1">
    <property type="nucleotide sequence ID" value="NZ_CP013002.1"/>
</dbReference>
<evidence type="ECO:0000256" key="1">
    <source>
        <dbReference type="ARBA" id="ARBA00004162"/>
    </source>
</evidence>
<dbReference type="KEGG" id="chq:AQ619_15685"/>
<keyword evidence="7" id="KW-0813">Transport</keyword>
<evidence type="ECO:0000256" key="2">
    <source>
        <dbReference type="ARBA" id="ARBA00005811"/>
    </source>
</evidence>
<dbReference type="Proteomes" id="UP000056905">
    <property type="component" value="Chromosome"/>
</dbReference>
<feature type="transmembrane region" description="Helical" evidence="8">
    <location>
        <begin position="29"/>
        <end position="48"/>
    </location>
</feature>
<evidence type="ECO:0000256" key="8">
    <source>
        <dbReference type="SAM" id="Phobius"/>
    </source>
</evidence>
<keyword evidence="5 8" id="KW-1133">Transmembrane helix</keyword>
<dbReference type="eggNOG" id="COG0848">
    <property type="taxonomic scope" value="Bacteria"/>
</dbReference>
<name>A0A0P0P2G5_9CAUL</name>
<evidence type="ECO:0000256" key="6">
    <source>
        <dbReference type="ARBA" id="ARBA00023136"/>
    </source>
</evidence>
<dbReference type="AlphaFoldDB" id="A0A0P0P2G5"/>
<dbReference type="PANTHER" id="PTHR30558:SF9">
    <property type="entry name" value="BIOPOLYMER TRANSPORT PROTEIN EXBD"/>
    <property type="match status" value="1"/>
</dbReference>
<dbReference type="Pfam" id="PF02472">
    <property type="entry name" value="ExbD"/>
    <property type="match status" value="1"/>
</dbReference>
<evidence type="ECO:0000313" key="10">
    <source>
        <dbReference type="Proteomes" id="UP000056905"/>
    </source>
</evidence>
<dbReference type="STRING" id="69395.AQ619_15685"/>
<evidence type="ECO:0000313" key="9">
    <source>
        <dbReference type="EMBL" id="ALL14680.1"/>
    </source>
</evidence>
<sequence>MAAKLSGGGGGRYSLNQNSEINVTPFVDILLVLLIIFMVAVPMATVAIKVDLPPATIPPPDAPKPKEPVFISIQKSGALFIADKQTSLDNLEIDLDAKFTATGQAGPKDDQRVMIRADADVLYADFMGVLNQLQTAGWYKVGLINEDIH</sequence>
<keyword evidence="10" id="KW-1185">Reference proteome</keyword>
<dbReference type="Gene3D" id="3.30.420.270">
    <property type="match status" value="1"/>
</dbReference>
<accession>A0A0P0P2G5</accession>
<comment type="subcellular location">
    <subcellularLocation>
        <location evidence="1">Cell membrane</location>
        <topology evidence="1">Single-pass membrane protein</topology>
    </subcellularLocation>
    <subcellularLocation>
        <location evidence="7">Cell membrane</location>
        <topology evidence="7">Single-pass type II membrane protein</topology>
    </subcellularLocation>
</comment>
<keyword evidence="6 8" id="KW-0472">Membrane</keyword>
<evidence type="ECO:0000256" key="5">
    <source>
        <dbReference type="ARBA" id="ARBA00022989"/>
    </source>
</evidence>
<dbReference type="GO" id="GO:0022857">
    <property type="term" value="F:transmembrane transporter activity"/>
    <property type="evidence" value="ECO:0007669"/>
    <property type="project" value="InterPro"/>
</dbReference>
<dbReference type="EMBL" id="CP013002">
    <property type="protein sequence ID" value="ALL14680.1"/>
    <property type="molecule type" value="Genomic_DNA"/>
</dbReference>